<keyword evidence="6 7" id="KW-0472">Membrane</keyword>
<feature type="transmembrane region" description="Helical" evidence="7">
    <location>
        <begin position="28"/>
        <end position="48"/>
    </location>
</feature>
<keyword evidence="9" id="KW-1185">Reference proteome</keyword>
<evidence type="ECO:0000256" key="1">
    <source>
        <dbReference type="ARBA" id="ARBA00004651"/>
    </source>
</evidence>
<evidence type="ECO:0000256" key="5">
    <source>
        <dbReference type="ARBA" id="ARBA00022989"/>
    </source>
</evidence>
<name>A0A7Y0GCG2_9SPHN</name>
<evidence type="ECO:0000256" key="3">
    <source>
        <dbReference type="ARBA" id="ARBA00022475"/>
    </source>
</evidence>
<feature type="transmembrane region" description="Helical" evidence="7">
    <location>
        <begin position="60"/>
        <end position="79"/>
    </location>
</feature>
<evidence type="ECO:0000256" key="7">
    <source>
        <dbReference type="SAM" id="Phobius"/>
    </source>
</evidence>
<dbReference type="PANTHER" id="PTHR33884:SF3">
    <property type="entry name" value="UPF0410 PROTEIN YMGE"/>
    <property type="match status" value="1"/>
</dbReference>
<protein>
    <submittedName>
        <fullName evidence="8">GlsB/YeaQ/YmgE family stress response membrane protein</fullName>
    </submittedName>
</protein>
<dbReference type="GO" id="GO:0005886">
    <property type="term" value="C:plasma membrane"/>
    <property type="evidence" value="ECO:0007669"/>
    <property type="project" value="UniProtKB-SubCell"/>
</dbReference>
<keyword evidence="5 7" id="KW-1133">Transmembrane helix</keyword>
<evidence type="ECO:0000313" key="8">
    <source>
        <dbReference type="EMBL" id="NML95572.1"/>
    </source>
</evidence>
<comment type="subcellular location">
    <subcellularLocation>
        <location evidence="1">Cell membrane</location>
        <topology evidence="1">Multi-pass membrane protein</topology>
    </subcellularLocation>
</comment>
<keyword evidence="3" id="KW-1003">Cell membrane</keyword>
<keyword evidence="4 7" id="KW-0812">Transmembrane</keyword>
<gene>
    <name evidence="8" type="ORF">HHL27_18005</name>
</gene>
<proteinExistence type="inferred from homology"/>
<dbReference type="RefSeq" id="WP_169494770.1">
    <property type="nucleotide sequence ID" value="NZ_AP029021.1"/>
</dbReference>
<comment type="caution">
    <text evidence="8">The sequence shown here is derived from an EMBL/GenBank/DDBJ whole genome shotgun (WGS) entry which is preliminary data.</text>
</comment>
<accession>A0A7Y0GCG2</accession>
<evidence type="ECO:0000256" key="2">
    <source>
        <dbReference type="ARBA" id="ARBA00011006"/>
    </source>
</evidence>
<comment type="similarity">
    <text evidence="2">Belongs to the UPF0410 family.</text>
</comment>
<dbReference type="PANTHER" id="PTHR33884">
    <property type="entry name" value="UPF0410 PROTEIN YMGE"/>
    <property type="match status" value="1"/>
</dbReference>
<reference evidence="8 9" key="1">
    <citation type="submission" date="2020-04" db="EMBL/GenBank/DDBJ databases">
        <title>Novosphingobium sp. TW-4 isolated from soil.</title>
        <authorList>
            <person name="Dahal R.H."/>
            <person name="Chaudhary D.K."/>
        </authorList>
    </citation>
    <scope>NUCLEOTIDE SEQUENCE [LARGE SCALE GENOMIC DNA]</scope>
    <source>
        <strain evidence="8 9">TW-4</strain>
    </source>
</reference>
<dbReference type="AlphaFoldDB" id="A0A7Y0GCG2"/>
<organism evidence="8 9">
    <name type="scientific">Novosphingobium olei</name>
    <dbReference type="NCBI Taxonomy" id="2728851"/>
    <lineage>
        <taxon>Bacteria</taxon>
        <taxon>Pseudomonadati</taxon>
        <taxon>Pseudomonadota</taxon>
        <taxon>Alphaproteobacteria</taxon>
        <taxon>Sphingomonadales</taxon>
        <taxon>Sphingomonadaceae</taxon>
        <taxon>Novosphingobium</taxon>
    </lineage>
</organism>
<evidence type="ECO:0000256" key="4">
    <source>
        <dbReference type="ARBA" id="ARBA00022692"/>
    </source>
</evidence>
<sequence>MLNILSILVTGLVVGALARFVYPGAVEMGLLKTILLGIGGSLVAGLFASWRDKSTFGDGVSRAGCLASVIGAVVLIFLGRHL</sequence>
<dbReference type="InterPro" id="IPR007341">
    <property type="entry name" value="Transgly_assoc"/>
</dbReference>
<dbReference type="EMBL" id="JABBGM010000010">
    <property type="protein sequence ID" value="NML95572.1"/>
    <property type="molecule type" value="Genomic_DNA"/>
</dbReference>
<dbReference type="Proteomes" id="UP000583556">
    <property type="component" value="Unassembled WGS sequence"/>
</dbReference>
<evidence type="ECO:0000256" key="6">
    <source>
        <dbReference type="ARBA" id="ARBA00023136"/>
    </source>
</evidence>
<evidence type="ECO:0000313" key="9">
    <source>
        <dbReference type="Proteomes" id="UP000583556"/>
    </source>
</evidence>